<evidence type="ECO:0000313" key="2">
    <source>
        <dbReference type="EMBL" id="KAK2147029.1"/>
    </source>
</evidence>
<evidence type="ECO:0000256" key="1">
    <source>
        <dbReference type="SAM" id="MobiDB-lite"/>
    </source>
</evidence>
<feature type="region of interest" description="Disordered" evidence="1">
    <location>
        <begin position="1"/>
        <end position="23"/>
    </location>
</feature>
<dbReference type="AlphaFoldDB" id="A0AAD9J5Y0"/>
<organism evidence="2 3">
    <name type="scientific">Paralvinella palmiformis</name>
    <dbReference type="NCBI Taxonomy" id="53620"/>
    <lineage>
        <taxon>Eukaryota</taxon>
        <taxon>Metazoa</taxon>
        <taxon>Spiralia</taxon>
        <taxon>Lophotrochozoa</taxon>
        <taxon>Annelida</taxon>
        <taxon>Polychaeta</taxon>
        <taxon>Sedentaria</taxon>
        <taxon>Canalipalpata</taxon>
        <taxon>Terebellida</taxon>
        <taxon>Terebelliformia</taxon>
        <taxon>Alvinellidae</taxon>
        <taxon>Paralvinella</taxon>
    </lineage>
</organism>
<protein>
    <submittedName>
        <fullName evidence="2">Uncharacterized protein</fullName>
    </submittedName>
</protein>
<sequence>MAAKLGNAQKADTTHRTDVDSNQNNFHDFYRSFRVQRLYGESPVLPARPQPSATSFLRNPSEDQQFGEERMQIETSELESPDNMVTYGKTNNGEKKTKFGDTYSWQSYTSKSKELIRLAPDVPYRNTYGTTDSDPPKVRIEFQRKNGKPKTELARDLLPTLESANFDVTKCAFSRLTIAEAKPTYKSNGADRTTTKTEVTMKDHAKNGKKTQQLLGVATRERGLLHNQVCYSIDFFRKPEVEKIARPLPNEADYAYRRGKPKRGRSVAMLEYLEETKWPNVKRSQTAPSLLQDREKCHKSADAYIQYLQQQRVQSAWITPITTDIITDGVFNSGSSARVQKGTAFSAHWSAPPVTPRIWETGMTSVRSEFTPPTPSDDTSGYCDLPGFRRQREFVATKVTLTCHSDTTLSGTVTSSPATHLRGQIRRKIIPRNTRFRARNRMEQKRTPGYITCAVTAKIDDKQCELSDDKRETLTVDLRTVVDDVTLDV</sequence>
<keyword evidence="3" id="KW-1185">Reference proteome</keyword>
<reference evidence="2" key="1">
    <citation type="journal article" date="2023" name="Mol. Biol. Evol.">
        <title>Third-Generation Sequencing Reveals the Adaptive Role of the Epigenome in Three Deep-Sea Polychaetes.</title>
        <authorList>
            <person name="Perez M."/>
            <person name="Aroh O."/>
            <person name="Sun Y."/>
            <person name="Lan Y."/>
            <person name="Juniper S.K."/>
            <person name="Young C.R."/>
            <person name="Angers B."/>
            <person name="Qian P.Y."/>
        </authorList>
    </citation>
    <scope>NUCLEOTIDE SEQUENCE</scope>
    <source>
        <strain evidence="2">P08H-3</strain>
    </source>
</reference>
<accession>A0AAD9J5Y0</accession>
<dbReference type="Proteomes" id="UP001208570">
    <property type="component" value="Unassembled WGS sequence"/>
</dbReference>
<proteinExistence type="predicted"/>
<name>A0AAD9J5Y0_9ANNE</name>
<gene>
    <name evidence="2" type="ORF">LSH36_573g04019</name>
</gene>
<dbReference type="EMBL" id="JAODUP010000573">
    <property type="protein sequence ID" value="KAK2147029.1"/>
    <property type="molecule type" value="Genomic_DNA"/>
</dbReference>
<evidence type="ECO:0000313" key="3">
    <source>
        <dbReference type="Proteomes" id="UP001208570"/>
    </source>
</evidence>
<comment type="caution">
    <text evidence="2">The sequence shown here is derived from an EMBL/GenBank/DDBJ whole genome shotgun (WGS) entry which is preliminary data.</text>
</comment>